<dbReference type="FunFam" id="3.30.930.10:FF:000020">
    <property type="entry name" value="Octanoyltransferase"/>
    <property type="match status" value="1"/>
</dbReference>
<dbReference type="HAMAP" id="MF_00013">
    <property type="entry name" value="LipB"/>
    <property type="match status" value="1"/>
</dbReference>
<dbReference type="Proteomes" id="UP000051494">
    <property type="component" value="Unassembled WGS sequence"/>
</dbReference>
<feature type="domain" description="Cyclic nucleotide-binding" evidence="11">
    <location>
        <begin position="19"/>
        <end position="82"/>
    </location>
</feature>
<dbReference type="GO" id="GO:0005737">
    <property type="term" value="C:cytoplasm"/>
    <property type="evidence" value="ECO:0007669"/>
    <property type="project" value="UniProtKB-SubCell"/>
</dbReference>
<reference evidence="14" key="3">
    <citation type="submission" date="2021-06" db="EMBL/GenBank/DDBJ databases">
        <title>Genomic Description and Analysis of Intracellular Bacteria, Candidatus Berkiella cookevillensis and Candidatus Berkiella aquae.</title>
        <authorList>
            <person name="Kidane D.T."/>
            <person name="Mehari Y.T."/>
            <person name="Rice F.C."/>
            <person name="Arivett B.A."/>
            <person name="Farone A.L."/>
            <person name="Berk S.G."/>
            <person name="Farone M.B."/>
        </authorList>
    </citation>
    <scope>NUCLEOTIDE SEQUENCE</scope>
    <source>
        <strain evidence="14">CC99</strain>
    </source>
</reference>
<organism evidence="13">
    <name type="scientific">Candidatus Berkiella cookevillensis</name>
    <dbReference type="NCBI Taxonomy" id="437022"/>
    <lineage>
        <taxon>Bacteria</taxon>
        <taxon>Pseudomonadati</taxon>
        <taxon>Pseudomonadota</taxon>
        <taxon>Gammaproteobacteria</taxon>
        <taxon>Candidatus Berkiellales</taxon>
        <taxon>Candidatus Berkiellaceae</taxon>
        <taxon>Candidatus Berkiella</taxon>
    </lineage>
</organism>
<accession>A0A0Q9YMT9</accession>
<comment type="pathway">
    <text evidence="1 6 7">Protein modification; protein lipoylation via endogenous pathway; protein N(6)-(lipoyl)lysine from octanoyl-[acyl-carrier-protein]: step 1/2.</text>
</comment>
<dbReference type="InterPro" id="IPR000544">
    <property type="entry name" value="Octanoyltransferase"/>
</dbReference>
<evidence type="ECO:0000256" key="2">
    <source>
        <dbReference type="ARBA" id="ARBA00022490"/>
    </source>
</evidence>
<name>A0A0Q9YMT9_9GAMM</name>
<comment type="function">
    <text evidence="5 6 7">Catalyzes the transfer of endogenously produced octanoic acid from octanoyl-acyl-carrier-protein onto the lipoyl domains of lipoate-dependent enzymes. Lipoyl-ACP can also act as a substrate although octanoyl-ACP is likely to be the physiological substrate.</text>
</comment>
<dbReference type="PIRSF" id="PIRSF016262">
    <property type="entry name" value="LPLase"/>
    <property type="match status" value="1"/>
</dbReference>
<comment type="similarity">
    <text evidence="6 7">Belongs to the LipB family.</text>
</comment>
<evidence type="ECO:0000256" key="3">
    <source>
        <dbReference type="ARBA" id="ARBA00022679"/>
    </source>
</evidence>
<evidence type="ECO:0000256" key="5">
    <source>
        <dbReference type="ARBA" id="ARBA00024732"/>
    </source>
</evidence>
<dbReference type="NCBIfam" id="NF010922">
    <property type="entry name" value="PRK14342.1"/>
    <property type="match status" value="1"/>
</dbReference>
<dbReference type="PANTHER" id="PTHR10993:SF7">
    <property type="entry name" value="LIPOYLTRANSFERASE 2, MITOCHONDRIAL-RELATED"/>
    <property type="match status" value="1"/>
</dbReference>
<dbReference type="GO" id="GO:0033819">
    <property type="term" value="F:lipoyl(octanoyl) transferase activity"/>
    <property type="evidence" value="ECO:0007669"/>
    <property type="project" value="UniProtKB-EC"/>
</dbReference>
<dbReference type="EMBL" id="LKHV01000006">
    <property type="protein sequence ID" value="KRG18554.1"/>
    <property type="molecule type" value="Genomic_DNA"/>
</dbReference>
<feature type="binding site" evidence="6 9">
    <location>
        <begin position="138"/>
        <end position="140"/>
    </location>
    <ligand>
        <name>substrate</name>
    </ligand>
</feature>
<evidence type="ECO:0000313" key="13">
    <source>
        <dbReference type="EMBL" id="KRG18554.1"/>
    </source>
</evidence>
<dbReference type="Pfam" id="PF21948">
    <property type="entry name" value="LplA-B_cat"/>
    <property type="match status" value="1"/>
</dbReference>
<dbReference type="EC" id="2.3.1.181" evidence="6 7"/>
<proteinExistence type="inferred from homology"/>
<evidence type="ECO:0000313" key="14">
    <source>
        <dbReference type="EMBL" id="MCS5707868.1"/>
    </source>
</evidence>
<reference evidence="14" key="2">
    <citation type="journal article" date="2016" name="Genome Announc.">
        <title>Draft Genome Sequences of Two Novel Amoeba-Resistant Intranuclear Bacteria, 'Candidatus Berkiella cookevillensis' and 'Candidatus Berkiella aquae'.</title>
        <authorList>
            <person name="Mehari Y.T."/>
            <person name="Arivett B.A."/>
            <person name="Farone A.L."/>
            <person name="Gunderson J.H."/>
            <person name="Farone M.B."/>
        </authorList>
    </citation>
    <scope>NUCLEOTIDE SEQUENCE</scope>
    <source>
        <strain evidence="14">CC99</strain>
    </source>
</reference>
<dbReference type="InterPro" id="IPR004143">
    <property type="entry name" value="BPL_LPL_catalytic"/>
</dbReference>
<dbReference type="UniPathway" id="UPA00538">
    <property type="reaction ID" value="UER00592"/>
</dbReference>
<sequence length="209" mass="23537">MDIHLQTKIFQSAQPYTTIFQQMKDFTINRLADTQDQLWLLEHLPVFTQGQAGKQEHILNPGAIEITQSDRGGQVTYHGPGQLMIYVLWDVKRLGLTVKSLVCLLESFVISLLAEYSIAAHCIPGAPGIYVENKKIASLGLRIKKGACYHGISLNVAMDLEPFSRINPCGFKNLEMTQIAAYRPDISLTQVQTDILSIIQDWHKQRQQS</sequence>
<dbReference type="InterPro" id="IPR045864">
    <property type="entry name" value="aa-tRNA-synth_II/BPL/LPL"/>
</dbReference>
<evidence type="ECO:0000313" key="15">
    <source>
        <dbReference type="Proteomes" id="UP000051494"/>
    </source>
</evidence>
<keyword evidence="4 6" id="KW-0012">Acyltransferase</keyword>
<dbReference type="PROSITE" id="PS51733">
    <property type="entry name" value="BPL_LPL_CATALYTIC"/>
    <property type="match status" value="1"/>
</dbReference>
<dbReference type="PATRIC" id="fig|1590042.3.peg.1465"/>
<dbReference type="InterPro" id="IPR020605">
    <property type="entry name" value="Octanoyltransferase_CS"/>
</dbReference>
<evidence type="ECO:0000256" key="10">
    <source>
        <dbReference type="PIRSR" id="PIRSR016262-3"/>
    </source>
</evidence>
<comment type="caution">
    <text evidence="13">The sequence shown here is derived from an EMBL/GenBank/DDBJ whole genome shotgun (WGS) entry which is preliminary data.</text>
</comment>
<evidence type="ECO:0000256" key="9">
    <source>
        <dbReference type="PIRSR" id="PIRSR016262-2"/>
    </source>
</evidence>
<evidence type="ECO:0000256" key="6">
    <source>
        <dbReference type="HAMAP-Rule" id="MF_00013"/>
    </source>
</evidence>
<gene>
    <name evidence="6 13" type="primary">lipB</name>
    <name evidence="14" type="ORF">CC99x_003015</name>
    <name evidence="13" type="ORF">CC99x_01439</name>
</gene>
<protein>
    <recommendedName>
        <fullName evidence="6 7">Octanoyltransferase</fullName>
        <ecNumber evidence="6 7">2.3.1.181</ecNumber>
    </recommendedName>
    <alternativeName>
        <fullName evidence="6">Lipoate-protein ligase B</fullName>
    </alternativeName>
    <alternativeName>
        <fullName evidence="6">Lipoyl/octanoyl transferase</fullName>
    </alternativeName>
    <alternativeName>
        <fullName evidence="6">Octanoyl-[acyl-carrier-protein]-protein N-octanoyltransferase</fullName>
    </alternativeName>
</protein>
<reference evidence="13" key="1">
    <citation type="submission" date="2015-09" db="EMBL/GenBank/DDBJ databases">
        <title>Draft Genome Sequences of Two Novel Amoeba-resistant Intranuclear Bacteria, Candidatus Berkiella cookevillensis and Candidatus Berkiella aquae.</title>
        <authorList>
            <person name="Mehari Y.T."/>
            <person name="Arivett B.A."/>
            <person name="Farone A.L."/>
            <person name="Gunderson J.H."/>
            <person name="Farone M.B."/>
        </authorList>
    </citation>
    <scope>NUCLEOTIDE SEQUENCE [LARGE SCALE GENOMIC DNA]</scope>
    <source>
        <strain evidence="13">CC99</strain>
    </source>
</reference>
<feature type="site" description="Lowers pKa of active site Cys" evidence="6 10">
    <location>
        <position position="135"/>
    </location>
</feature>
<evidence type="ECO:0000259" key="12">
    <source>
        <dbReference type="PROSITE" id="PS51733"/>
    </source>
</evidence>
<dbReference type="RefSeq" id="WP_057624537.1">
    <property type="nucleotide sequence ID" value="NZ_LKHV02000001.1"/>
</dbReference>
<dbReference type="PROSITE" id="PS50042">
    <property type="entry name" value="CNMP_BINDING_3"/>
    <property type="match status" value="1"/>
</dbReference>
<comment type="subcellular location">
    <subcellularLocation>
        <location evidence="6">Cytoplasm</location>
    </subcellularLocation>
</comment>
<evidence type="ECO:0000256" key="4">
    <source>
        <dbReference type="ARBA" id="ARBA00023315"/>
    </source>
</evidence>
<dbReference type="NCBIfam" id="TIGR00214">
    <property type="entry name" value="lipB"/>
    <property type="match status" value="1"/>
</dbReference>
<feature type="domain" description="BPL/LPL catalytic" evidence="12">
    <location>
        <begin position="32"/>
        <end position="207"/>
    </location>
</feature>
<comment type="catalytic activity">
    <reaction evidence="6 7">
        <text>octanoyl-[ACP] + L-lysyl-[protein] = N(6)-octanoyl-L-lysyl-[protein] + holo-[ACP] + H(+)</text>
        <dbReference type="Rhea" id="RHEA:17665"/>
        <dbReference type="Rhea" id="RHEA-COMP:9636"/>
        <dbReference type="Rhea" id="RHEA-COMP:9685"/>
        <dbReference type="Rhea" id="RHEA-COMP:9752"/>
        <dbReference type="Rhea" id="RHEA-COMP:9928"/>
        <dbReference type="ChEBI" id="CHEBI:15378"/>
        <dbReference type="ChEBI" id="CHEBI:29969"/>
        <dbReference type="ChEBI" id="CHEBI:64479"/>
        <dbReference type="ChEBI" id="CHEBI:78463"/>
        <dbReference type="ChEBI" id="CHEBI:78809"/>
        <dbReference type="EC" id="2.3.1.181"/>
    </reaction>
</comment>
<dbReference type="GO" id="GO:0009249">
    <property type="term" value="P:protein lipoylation"/>
    <property type="evidence" value="ECO:0007669"/>
    <property type="project" value="InterPro"/>
</dbReference>
<feature type="binding site" evidence="6 9">
    <location>
        <begin position="71"/>
        <end position="78"/>
    </location>
    <ligand>
        <name>substrate</name>
    </ligand>
</feature>
<comment type="miscellaneous">
    <text evidence="6">In the reaction, the free carboxyl group of octanoic acid is attached via an amide linkage to the epsilon-amino group of a specific lysine residue of lipoyl domains of lipoate-dependent enzymes.</text>
</comment>
<dbReference type="OrthoDB" id="9787061at2"/>
<evidence type="ECO:0000256" key="8">
    <source>
        <dbReference type="PIRSR" id="PIRSR016262-1"/>
    </source>
</evidence>
<dbReference type="PROSITE" id="PS01313">
    <property type="entry name" value="LIPB"/>
    <property type="match status" value="1"/>
</dbReference>
<dbReference type="InterPro" id="IPR000595">
    <property type="entry name" value="cNMP-bd_dom"/>
</dbReference>
<evidence type="ECO:0000256" key="7">
    <source>
        <dbReference type="PIRNR" id="PIRNR016262"/>
    </source>
</evidence>
<dbReference type="STRING" id="437022.CC99x_01439"/>
<dbReference type="Gene3D" id="3.30.930.10">
    <property type="entry name" value="Bira Bifunctional Protein, Domain 2"/>
    <property type="match status" value="1"/>
</dbReference>
<dbReference type="SUPFAM" id="SSF55681">
    <property type="entry name" value="Class II aaRS and biotin synthetases"/>
    <property type="match status" value="1"/>
</dbReference>
<dbReference type="PANTHER" id="PTHR10993">
    <property type="entry name" value="OCTANOYLTRANSFERASE"/>
    <property type="match status" value="1"/>
</dbReference>
<evidence type="ECO:0000256" key="1">
    <source>
        <dbReference type="ARBA" id="ARBA00004821"/>
    </source>
</evidence>
<keyword evidence="15" id="KW-1185">Reference proteome</keyword>
<dbReference type="EMBL" id="LKHV02000001">
    <property type="protein sequence ID" value="MCS5707868.1"/>
    <property type="molecule type" value="Genomic_DNA"/>
</dbReference>
<dbReference type="AlphaFoldDB" id="A0A0Q9YMT9"/>
<feature type="binding site" evidence="6 9">
    <location>
        <begin position="151"/>
        <end position="153"/>
    </location>
    <ligand>
        <name>substrate</name>
    </ligand>
</feature>
<evidence type="ECO:0000259" key="11">
    <source>
        <dbReference type="PROSITE" id="PS50042"/>
    </source>
</evidence>
<keyword evidence="3 6" id="KW-0808">Transferase</keyword>
<dbReference type="CDD" id="cd16444">
    <property type="entry name" value="LipB"/>
    <property type="match status" value="1"/>
</dbReference>
<feature type="active site" description="Acyl-thioester intermediate" evidence="6 8">
    <location>
        <position position="169"/>
    </location>
</feature>
<keyword evidence="2 6" id="KW-0963">Cytoplasm</keyword>